<dbReference type="Proteomes" id="UP000256601">
    <property type="component" value="Unassembled WGS sequence"/>
</dbReference>
<protein>
    <recommendedName>
        <fullName evidence="4">Secreted protein</fullName>
    </recommendedName>
</protein>
<reference evidence="2 3" key="1">
    <citation type="submission" date="2018-07" db="EMBL/GenBank/DDBJ databases">
        <title>Draft Genome Assemblies for Five Robust Yarrowia lipolytica Strains Exhibiting High Lipid Production and Pentose Sugar Utilization and Sugar Alcohol Secretion from Undetoxified Lignocellulosic Biomass Hydrolysates.</title>
        <authorList>
            <consortium name="DOE Joint Genome Institute"/>
            <person name="Walker C."/>
            <person name="Ryu S."/>
            <person name="Na H."/>
            <person name="Zane M."/>
            <person name="LaButti K."/>
            <person name="Lipzen A."/>
            <person name="Haridas S."/>
            <person name="Barry K."/>
            <person name="Grigoriev I.V."/>
            <person name="Quarterman J."/>
            <person name="Slininger P."/>
            <person name="Dien B."/>
            <person name="Trinh C.T."/>
        </authorList>
    </citation>
    <scope>NUCLEOTIDE SEQUENCE [LARGE SCALE GENOMIC DNA]</scope>
    <source>
        <strain evidence="2 3">YB392</strain>
    </source>
</reference>
<accession>A0A371C4D9</accession>
<evidence type="ECO:0000313" key="2">
    <source>
        <dbReference type="EMBL" id="RDW24830.1"/>
    </source>
</evidence>
<dbReference type="AlphaFoldDB" id="A0A371C4D9"/>
<keyword evidence="1" id="KW-0732">Signal</keyword>
<evidence type="ECO:0008006" key="4">
    <source>
        <dbReference type="Google" id="ProtNLM"/>
    </source>
</evidence>
<name>A0A371C4D9_YARLL</name>
<sequence length="94" mass="9927">MCVCVCVCVCASVAQSERVSSDAAVLSCETCDTCSLIFLNGVSQSLFLGLLAHELLIHTSDLMSRVEVLCYVRVARGAASAQIAVVRCVVGKEN</sequence>
<evidence type="ECO:0000313" key="3">
    <source>
        <dbReference type="Proteomes" id="UP000256601"/>
    </source>
</evidence>
<gene>
    <name evidence="2" type="ORF">B0I71DRAFT_133621</name>
</gene>
<organism evidence="2 3">
    <name type="scientific">Yarrowia lipolytica</name>
    <name type="common">Candida lipolytica</name>
    <dbReference type="NCBI Taxonomy" id="4952"/>
    <lineage>
        <taxon>Eukaryota</taxon>
        <taxon>Fungi</taxon>
        <taxon>Dikarya</taxon>
        <taxon>Ascomycota</taxon>
        <taxon>Saccharomycotina</taxon>
        <taxon>Dipodascomycetes</taxon>
        <taxon>Dipodascales</taxon>
        <taxon>Dipodascales incertae sedis</taxon>
        <taxon>Yarrowia</taxon>
    </lineage>
</organism>
<dbReference type="EMBL" id="KZ859019">
    <property type="protein sequence ID" value="RDW24830.1"/>
    <property type="molecule type" value="Genomic_DNA"/>
</dbReference>
<feature type="chain" id="PRO_5016613478" description="Secreted protein" evidence="1">
    <location>
        <begin position="17"/>
        <end position="94"/>
    </location>
</feature>
<feature type="signal peptide" evidence="1">
    <location>
        <begin position="1"/>
        <end position="16"/>
    </location>
</feature>
<evidence type="ECO:0000256" key="1">
    <source>
        <dbReference type="SAM" id="SignalP"/>
    </source>
</evidence>
<proteinExistence type="predicted"/>